<evidence type="ECO:0000256" key="2">
    <source>
        <dbReference type="ARBA" id="ARBA00008744"/>
    </source>
</evidence>
<comment type="subcellular location">
    <subcellularLocation>
        <location evidence="1">Membrane</location>
        <topology evidence="1">Multi-pass membrane protein</topology>
    </subcellularLocation>
</comment>
<evidence type="ECO:0000256" key="6">
    <source>
        <dbReference type="ARBA" id="ARBA00022989"/>
    </source>
</evidence>
<protein>
    <submittedName>
        <fullName evidence="11">Pecanex-like protein</fullName>
    </submittedName>
</protein>
<evidence type="ECO:0000256" key="8">
    <source>
        <dbReference type="SAM" id="Phobius"/>
    </source>
</evidence>
<keyword evidence="4" id="KW-0808">Transferase</keyword>
<feature type="transmembrane region" description="Helical" evidence="8">
    <location>
        <begin position="414"/>
        <end position="433"/>
    </location>
</feature>
<reference evidence="11" key="1">
    <citation type="submission" date="2017-02" db="UniProtKB">
        <authorList>
            <consortium name="WormBaseParasite"/>
        </authorList>
    </citation>
    <scope>IDENTIFICATION</scope>
</reference>
<proteinExistence type="inferred from homology"/>
<dbReference type="Pfam" id="PF10034">
    <property type="entry name" value="Dpy19"/>
    <property type="match status" value="1"/>
</dbReference>
<dbReference type="PANTHER" id="PTHR31488">
    <property type="entry name" value="DPY-19-LIKE 1, LIKE (H. SAPIENS)"/>
    <property type="match status" value="1"/>
</dbReference>
<organism evidence="11">
    <name type="scientific">Rodentolepis nana</name>
    <name type="common">Dwarf tapeworm</name>
    <name type="synonym">Hymenolepis nana</name>
    <dbReference type="NCBI Taxonomy" id="102285"/>
    <lineage>
        <taxon>Eukaryota</taxon>
        <taxon>Metazoa</taxon>
        <taxon>Spiralia</taxon>
        <taxon>Lophotrochozoa</taxon>
        <taxon>Platyhelminthes</taxon>
        <taxon>Cestoda</taxon>
        <taxon>Eucestoda</taxon>
        <taxon>Cyclophyllidea</taxon>
        <taxon>Hymenolepididae</taxon>
        <taxon>Rodentolepis</taxon>
    </lineage>
</organism>
<reference evidence="9 10" key="2">
    <citation type="submission" date="2018-11" db="EMBL/GenBank/DDBJ databases">
        <authorList>
            <consortium name="Pathogen Informatics"/>
        </authorList>
    </citation>
    <scope>NUCLEOTIDE SEQUENCE [LARGE SCALE GENOMIC DNA]</scope>
</reference>
<dbReference type="InterPro" id="IPR018732">
    <property type="entry name" value="Dpy-19/Dpy-19-like"/>
</dbReference>
<evidence type="ECO:0000256" key="5">
    <source>
        <dbReference type="ARBA" id="ARBA00022692"/>
    </source>
</evidence>
<dbReference type="WBParaSite" id="HNAJ_0001321301-mRNA-1">
    <property type="protein sequence ID" value="HNAJ_0001321301-mRNA-1"/>
    <property type="gene ID" value="HNAJ_0001321301"/>
</dbReference>
<evidence type="ECO:0000256" key="1">
    <source>
        <dbReference type="ARBA" id="ARBA00004141"/>
    </source>
</evidence>
<feature type="transmembrane region" description="Helical" evidence="8">
    <location>
        <begin position="91"/>
        <end position="112"/>
    </location>
</feature>
<dbReference type="GO" id="GO:0005637">
    <property type="term" value="C:nuclear inner membrane"/>
    <property type="evidence" value="ECO:0007669"/>
    <property type="project" value="TreeGrafter"/>
</dbReference>
<feature type="transmembrane region" description="Helical" evidence="8">
    <location>
        <begin position="176"/>
        <end position="198"/>
    </location>
</feature>
<gene>
    <name evidence="9" type="ORF">HNAJ_LOCUS13187</name>
</gene>
<evidence type="ECO:0000256" key="4">
    <source>
        <dbReference type="ARBA" id="ARBA00022679"/>
    </source>
</evidence>
<feature type="transmembrane region" description="Helical" evidence="8">
    <location>
        <begin position="139"/>
        <end position="156"/>
    </location>
</feature>
<keyword evidence="3" id="KW-0328">Glycosyltransferase</keyword>
<evidence type="ECO:0000313" key="10">
    <source>
        <dbReference type="Proteomes" id="UP000278807"/>
    </source>
</evidence>
<dbReference type="STRING" id="102285.A0A0R3TZB4"/>
<dbReference type="OrthoDB" id="6019623at2759"/>
<keyword evidence="6 8" id="KW-1133">Transmembrane helix</keyword>
<evidence type="ECO:0000256" key="3">
    <source>
        <dbReference type="ARBA" id="ARBA00022676"/>
    </source>
</evidence>
<dbReference type="AlphaFoldDB" id="A0A0R3TZB4"/>
<feature type="transmembrane region" description="Helical" evidence="8">
    <location>
        <begin position="253"/>
        <end position="273"/>
    </location>
</feature>
<accession>A0A0R3TZB4</accession>
<keyword evidence="10" id="KW-1185">Reference proteome</keyword>
<feature type="transmembrane region" description="Helical" evidence="8">
    <location>
        <begin position="342"/>
        <end position="365"/>
    </location>
</feature>
<evidence type="ECO:0000313" key="9">
    <source>
        <dbReference type="EMBL" id="VDO15190.1"/>
    </source>
</evidence>
<sequence length="446" mass="49132">MHACILVQASTMNGLTTFHINYCHSLTLSEVLPLFIVFIKQCTFNASFLSSPTSSDISPIRRQHPRRSFSFICYILLLLAFQLPWQFAQFALFSQLISLMATYALVAMVTVLSSTPHKSATSSTDVVTVIMLTSLSRRLLEILGCQVVALIISWVLQFGNRLLLTSTYLPCLFGCFLAHLIFLSMSCLLISLIIRLLLQYGLALEFSDGAHIIDLLKVKLLRGAPTFHTLLYTCAAAFDYLPIATWVKLFQTLLLPGAILAALLTFRQALLPFRSDFSSSSKSKSSQISKSNTSITKKSVITTTGKDDDSDITEVEAGASAISSKSWSLQEQILLARITPILIADVVSVFVIIQLFAFGLLASLVMRLKLFFTPQLCLSLAILAQSRLFFGSHKVLPHTPSNCLKRRTLSWKKLLLLNAAFVGAIALSAHHGIPNLRVGLVVLANK</sequence>
<evidence type="ECO:0000256" key="7">
    <source>
        <dbReference type="ARBA" id="ARBA00023136"/>
    </source>
</evidence>
<dbReference type="GO" id="GO:0000030">
    <property type="term" value="F:mannosyltransferase activity"/>
    <property type="evidence" value="ECO:0007669"/>
    <property type="project" value="TreeGrafter"/>
</dbReference>
<dbReference type="EMBL" id="UZAE01015092">
    <property type="protein sequence ID" value="VDO15190.1"/>
    <property type="molecule type" value="Genomic_DNA"/>
</dbReference>
<feature type="transmembrane region" description="Helical" evidence="8">
    <location>
        <begin position="68"/>
        <end position="85"/>
    </location>
</feature>
<keyword evidence="7 8" id="KW-0472">Membrane</keyword>
<dbReference type="PANTHER" id="PTHR31488:SF1">
    <property type="entry name" value="C-MANNOSYLTRANSFERASE DPY19L1"/>
    <property type="match status" value="1"/>
</dbReference>
<evidence type="ECO:0000313" key="11">
    <source>
        <dbReference type="WBParaSite" id="HNAJ_0001321301-mRNA-1"/>
    </source>
</evidence>
<dbReference type="Proteomes" id="UP000278807">
    <property type="component" value="Unassembled WGS sequence"/>
</dbReference>
<comment type="similarity">
    <text evidence="2">Belongs to the dpy-19 family.</text>
</comment>
<keyword evidence="5 8" id="KW-0812">Transmembrane</keyword>
<name>A0A0R3TZB4_RODNA</name>